<dbReference type="PROSITE" id="PS50885">
    <property type="entry name" value="HAMP"/>
    <property type="match status" value="2"/>
</dbReference>
<evidence type="ECO:0000256" key="4">
    <source>
        <dbReference type="SAM" id="Phobius"/>
    </source>
</evidence>
<sequence length="619" mass="66610">MAFLNSMSLRNKILLIVSFVLFGMVIVAIVSYQAMLTAAQREDELQAAYTVIEHTRQMEASLHMMESGERGFLITGDPVFLTKYDEGQQRYNQLLRDLKQLVPPQTPEYGLIEAIDDELNQWKNVVIQPLIDLRYAVNRGEASIDQVVEIVASRAGYNRFARIGELMNQLADSEYQSLNQVVAASEEALSNLQMVLIGGTFAAIVLGTLLAFVVSGGIDRRLGLVTYAATQMAGGKLNEHYALPDGQDEVGRLATAFSQMANTIRQQLEEQRRANEELRAASATKVAKEYLEQVVREYGAFASEVARGNLAVRLPVNGANDDLTILGQQLNTMVEGLRAIAGQVQHANADIATAAAEILAATTQQASSAAEQSAALTQTATTIDEVKAISVQTAKQASQVASDSQNALEIARQGAQAVEETINGMNQIRSRVETIAQTILGLAEQTQAIGVIMTTVSELADQSNLLALNAAIEAARAGEQGKSFAVVAQHVRELAERSKAAAQQVRDILAEIQKATNAAVMVTEEGAKGVEQGVKLAAQAGQLIHRIASEVETGAQANIQMAAAAQQQMVGMEQIGQAMSNIQQATAQALASTRQAERAAQDLHTLAQKLQQTVAVYRL</sequence>
<dbReference type="Proteomes" id="UP000078287">
    <property type="component" value="Unassembled WGS sequence"/>
</dbReference>
<keyword evidence="4" id="KW-0472">Membrane</keyword>
<feature type="transmembrane region" description="Helical" evidence="4">
    <location>
        <begin position="12"/>
        <end position="32"/>
    </location>
</feature>
<dbReference type="SMART" id="SM00283">
    <property type="entry name" value="MA"/>
    <property type="match status" value="1"/>
</dbReference>
<evidence type="ECO:0000256" key="1">
    <source>
        <dbReference type="ARBA" id="ARBA00023224"/>
    </source>
</evidence>
<dbReference type="Pfam" id="PF00015">
    <property type="entry name" value="MCPsignal"/>
    <property type="match status" value="1"/>
</dbReference>
<dbReference type="PROSITE" id="PS50111">
    <property type="entry name" value="CHEMOTAXIS_TRANSDUC_2"/>
    <property type="match status" value="1"/>
</dbReference>
<proteinExistence type="inferred from homology"/>
<comment type="similarity">
    <text evidence="2">Belongs to the methyl-accepting chemotaxis (MCP) protein family.</text>
</comment>
<dbReference type="PANTHER" id="PTHR32089:SF112">
    <property type="entry name" value="LYSOZYME-LIKE PROTEIN-RELATED"/>
    <property type="match status" value="1"/>
</dbReference>
<evidence type="ECO:0000259" key="5">
    <source>
        <dbReference type="PROSITE" id="PS50111"/>
    </source>
</evidence>
<dbReference type="SMART" id="SM00304">
    <property type="entry name" value="HAMP"/>
    <property type="match status" value="2"/>
</dbReference>
<keyword evidence="4" id="KW-1133">Transmembrane helix</keyword>
<dbReference type="SUPFAM" id="SSF58104">
    <property type="entry name" value="Methyl-accepting chemotaxis protein (MCP) signaling domain"/>
    <property type="match status" value="1"/>
</dbReference>
<evidence type="ECO:0000313" key="8">
    <source>
        <dbReference type="Proteomes" id="UP000078287"/>
    </source>
</evidence>
<keyword evidence="4" id="KW-0812">Transmembrane</keyword>
<feature type="domain" description="HAMP" evidence="6">
    <location>
        <begin position="289"/>
        <end position="342"/>
    </location>
</feature>
<evidence type="ECO:0000313" key="7">
    <source>
        <dbReference type="EMBL" id="OAN49713.1"/>
    </source>
</evidence>
<evidence type="ECO:0000256" key="2">
    <source>
        <dbReference type="ARBA" id="ARBA00029447"/>
    </source>
</evidence>
<dbReference type="Pfam" id="PF05227">
    <property type="entry name" value="CHASE3"/>
    <property type="match status" value="1"/>
</dbReference>
<evidence type="ECO:0000259" key="6">
    <source>
        <dbReference type="PROSITE" id="PS50885"/>
    </source>
</evidence>
<dbReference type="AlphaFoldDB" id="A0A178MME8"/>
<dbReference type="InterPro" id="IPR004089">
    <property type="entry name" value="MCPsignal_dom"/>
</dbReference>
<reference evidence="7 8" key="1">
    <citation type="submission" date="2016-04" db="EMBL/GenBank/DDBJ databases">
        <title>Chloroflexus islandicus sp. nov., a thermophilic filamentous anoxygenic phototrophic bacterium from geyser Strokkur (Iceland).</title>
        <authorList>
            <person name="Gaisin V.A."/>
            <person name="Kalashnikov A.M."/>
            <person name="Sukhacheva M.V."/>
            <person name="Grouzdev D.S."/>
            <person name="Ivanov T.M."/>
            <person name="Kuznetsov B."/>
            <person name="Gorlenko V.M."/>
        </authorList>
    </citation>
    <scope>NUCLEOTIDE SEQUENCE [LARGE SCALE GENOMIC DNA]</scope>
    <source>
        <strain evidence="8">isl-2</strain>
    </source>
</reference>
<dbReference type="Gene3D" id="1.10.287.950">
    <property type="entry name" value="Methyl-accepting chemotaxis protein"/>
    <property type="match status" value="1"/>
</dbReference>
<dbReference type="GO" id="GO:0016020">
    <property type="term" value="C:membrane"/>
    <property type="evidence" value="ECO:0007669"/>
    <property type="project" value="InterPro"/>
</dbReference>
<evidence type="ECO:0000256" key="3">
    <source>
        <dbReference type="PROSITE-ProRule" id="PRU00284"/>
    </source>
</evidence>
<dbReference type="Pfam" id="PF00672">
    <property type="entry name" value="HAMP"/>
    <property type="match status" value="2"/>
</dbReference>
<dbReference type="RefSeq" id="WP_066782437.1">
    <property type="nucleotide sequence ID" value="NZ_LWQS01000011.1"/>
</dbReference>
<dbReference type="CDD" id="cd06225">
    <property type="entry name" value="HAMP"/>
    <property type="match status" value="2"/>
</dbReference>
<dbReference type="EMBL" id="LWQS01000011">
    <property type="protein sequence ID" value="OAN49713.1"/>
    <property type="molecule type" value="Genomic_DNA"/>
</dbReference>
<protein>
    <submittedName>
        <fullName evidence="7">Chemotaxis protein</fullName>
    </submittedName>
</protein>
<dbReference type="STRING" id="1707952.A6A03_06540"/>
<feature type="domain" description="HAMP" evidence="6">
    <location>
        <begin position="216"/>
        <end position="269"/>
    </location>
</feature>
<dbReference type="PANTHER" id="PTHR32089">
    <property type="entry name" value="METHYL-ACCEPTING CHEMOTAXIS PROTEIN MCPB"/>
    <property type="match status" value="1"/>
</dbReference>
<keyword evidence="8" id="KW-1185">Reference proteome</keyword>
<keyword evidence="1 3" id="KW-0807">Transducer</keyword>
<dbReference type="SUPFAM" id="SSF158472">
    <property type="entry name" value="HAMP domain-like"/>
    <property type="match status" value="1"/>
</dbReference>
<dbReference type="InterPro" id="IPR003660">
    <property type="entry name" value="HAMP_dom"/>
</dbReference>
<accession>A0A178MME8</accession>
<dbReference type="InterPro" id="IPR007891">
    <property type="entry name" value="CHASE3"/>
</dbReference>
<organism evidence="7 8">
    <name type="scientific">Chloroflexus islandicus</name>
    <dbReference type="NCBI Taxonomy" id="1707952"/>
    <lineage>
        <taxon>Bacteria</taxon>
        <taxon>Bacillati</taxon>
        <taxon>Chloroflexota</taxon>
        <taxon>Chloroflexia</taxon>
        <taxon>Chloroflexales</taxon>
        <taxon>Chloroflexineae</taxon>
        <taxon>Chloroflexaceae</taxon>
        <taxon>Chloroflexus</taxon>
    </lineage>
</organism>
<dbReference type="Gene3D" id="6.10.340.10">
    <property type="match status" value="1"/>
</dbReference>
<dbReference type="GO" id="GO:0007165">
    <property type="term" value="P:signal transduction"/>
    <property type="evidence" value="ECO:0007669"/>
    <property type="project" value="UniProtKB-KW"/>
</dbReference>
<feature type="domain" description="Methyl-accepting transducer" evidence="5">
    <location>
        <begin position="347"/>
        <end position="583"/>
    </location>
</feature>
<name>A0A178MME8_9CHLR</name>
<comment type="caution">
    <text evidence="7">The sequence shown here is derived from an EMBL/GenBank/DDBJ whole genome shotgun (WGS) entry which is preliminary data.</text>
</comment>
<gene>
    <name evidence="7" type="ORF">A6A03_06540</name>
</gene>